<organism evidence="1 2">
    <name type="scientific">Candidatus Protofrankia californiensis</name>
    <dbReference type="NCBI Taxonomy" id="1839754"/>
    <lineage>
        <taxon>Bacteria</taxon>
        <taxon>Bacillati</taxon>
        <taxon>Actinomycetota</taxon>
        <taxon>Actinomycetes</taxon>
        <taxon>Frankiales</taxon>
        <taxon>Frankiaceae</taxon>
        <taxon>Protofrankia</taxon>
    </lineage>
</organism>
<name>A0A1C3PGB9_9ACTN</name>
<dbReference type="EMBL" id="FLUV01002517">
    <property type="protein sequence ID" value="SBW28877.1"/>
    <property type="molecule type" value="Genomic_DNA"/>
</dbReference>
<keyword evidence="2" id="KW-1185">Reference proteome</keyword>
<accession>A0A1C3PGB9</accession>
<proteinExistence type="predicted"/>
<evidence type="ECO:0000313" key="2">
    <source>
        <dbReference type="Proteomes" id="UP000199013"/>
    </source>
</evidence>
<sequence length="72" mass="7922">MADRFHQSVVSGSGKCIARRQEGDVENLGRRPTPRGTRAVVNGDRAVTTGDPHHCDTMVRVVMARVVMYGKQ</sequence>
<dbReference type="Proteomes" id="UP000199013">
    <property type="component" value="Unassembled WGS sequence"/>
</dbReference>
<dbReference type="AlphaFoldDB" id="A0A1C3PGB9"/>
<evidence type="ECO:0000313" key="1">
    <source>
        <dbReference type="EMBL" id="SBW28877.1"/>
    </source>
</evidence>
<gene>
    <name evidence="1" type="ORF">FDG2_6119</name>
</gene>
<protein>
    <submittedName>
        <fullName evidence="1">Uncharacterized protein</fullName>
    </submittedName>
</protein>
<reference evidence="2" key="1">
    <citation type="submission" date="2016-02" db="EMBL/GenBank/DDBJ databases">
        <authorList>
            <person name="Wibberg D."/>
        </authorList>
    </citation>
    <scope>NUCLEOTIDE SEQUENCE [LARGE SCALE GENOMIC DNA]</scope>
</reference>